<feature type="transmembrane region" description="Helical" evidence="1">
    <location>
        <begin position="7"/>
        <end position="29"/>
    </location>
</feature>
<organism evidence="3 4">
    <name type="scientific">Arcicella aquatica</name>
    <dbReference type="NCBI Taxonomy" id="217141"/>
    <lineage>
        <taxon>Bacteria</taxon>
        <taxon>Pseudomonadati</taxon>
        <taxon>Bacteroidota</taxon>
        <taxon>Cytophagia</taxon>
        <taxon>Cytophagales</taxon>
        <taxon>Flectobacillaceae</taxon>
        <taxon>Arcicella</taxon>
    </lineage>
</organism>
<keyword evidence="1" id="KW-0472">Membrane</keyword>
<accession>A0ABU5QTG9</accession>
<name>A0ABU5QTG9_9BACT</name>
<feature type="transmembrane region" description="Helical" evidence="1">
    <location>
        <begin position="327"/>
        <end position="349"/>
    </location>
</feature>
<evidence type="ECO:0000313" key="4">
    <source>
        <dbReference type="Proteomes" id="UP001304671"/>
    </source>
</evidence>
<dbReference type="PANTHER" id="PTHR30590">
    <property type="entry name" value="INNER MEMBRANE PROTEIN"/>
    <property type="match status" value="1"/>
</dbReference>
<keyword evidence="1" id="KW-1133">Transmembrane helix</keyword>
<comment type="caution">
    <text evidence="3">The sequence shown here is derived from an EMBL/GenBank/DDBJ whole genome shotgun (WGS) entry which is preliminary data.</text>
</comment>
<dbReference type="EMBL" id="JAYFUL010000042">
    <property type="protein sequence ID" value="MEA5260019.1"/>
    <property type="molecule type" value="Genomic_DNA"/>
</dbReference>
<dbReference type="RefSeq" id="WP_323252146.1">
    <property type="nucleotide sequence ID" value="NZ_JAYFUL010000042.1"/>
</dbReference>
<dbReference type="Pfam" id="PF04235">
    <property type="entry name" value="DUF418"/>
    <property type="match status" value="1"/>
</dbReference>
<evidence type="ECO:0000259" key="2">
    <source>
        <dbReference type="Pfam" id="PF04235"/>
    </source>
</evidence>
<feature type="transmembrane region" description="Helical" evidence="1">
    <location>
        <begin position="135"/>
        <end position="151"/>
    </location>
</feature>
<feature type="transmembrane region" description="Helical" evidence="1">
    <location>
        <begin position="355"/>
        <end position="376"/>
    </location>
</feature>
<evidence type="ECO:0000256" key="1">
    <source>
        <dbReference type="SAM" id="Phobius"/>
    </source>
</evidence>
<gene>
    <name evidence="3" type="ORF">VB264_19635</name>
</gene>
<feature type="transmembrane region" description="Helical" evidence="1">
    <location>
        <begin position="279"/>
        <end position="307"/>
    </location>
</feature>
<evidence type="ECO:0000313" key="3">
    <source>
        <dbReference type="EMBL" id="MEA5260019.1"/>
    </source>
</evidence>
<proteinExistence type="predicted"/>
<feature type="transmembrane region" description="Helical" evidence="1">
    <location>
        <begin position="251"/>
        <end position="273"/>
    </location>
</feature>
<dbReference type="InterPro" id="IPR007349">
    <property type="entry name" value="DUF418"/>
</dbReference>
<feature type="transmembrane region" description="Helical" evidence="1">
    <location>
        <begin position="88"/>
        <end position="106"/>
    </location>
</feature>
<dbReference type="PANTHER" id="PTHR30590:SF2">
    <property type="entry name" value="INNER MEMBRANE PROTEIN"/>
    <property type="match status" value="1"/>
</dbReference>
<feature type="transmembrane region" description="Helical" evidence="1">
    <location>
        <begin position="214"/>
        <end position="231"/>
    </location>
</feature>
<dbReference type="Proteomes" id="UP001304671">
    <property type="component" value="Unassembled WGS sequence"/>
</dbReference>
<keyword evidence="4" id="KW-1185">Reference proteome</keyword>
<reference evidence="3 4" key="1">
    <citation type="submission" date="2023-12" db="EMBL/GenBank/DDBJ databases">
        <title>Novel species of the genus Arcicella isolated from rivers.</title>
        <authorList>
            <person name="Lu H."/>
        </authorList>
    </citation>
    <scope>NUCLEOTIDE SEQUENCE [LARGE SCALE GENOMIC DNA]</scope>
    <source>
        <strain evidence="3 4">LMG 21963</strain>
    </source>
</reference>
<protein>
    <submittedName>
        <fullName evidence="3">DUF418 domain-containing protein</fullName>
    </submittedName>
</protein>
<dbReference type="InterPro" id="IPR052529">
    <property type="entry name" value="Bact_Transport_Assoc"/>
</dbReference>
<sequence length="398" mass="46642">MKKRILLVDALRGFALLGIILAHIGGWFIAGSMPSEVWQKYQTDTASTIVNYIDAIFISGKFYTFFSFFFGVSFALQLLQRKEDDQRFLPRFMWRLIILFIIGFIHHIHWRGDILGIYAFLGFFMILFRNASEKVLLVAILFFTLNVPSFVREVIAYNQPPEKPKSEKEQKAEQTKSEKETAQSYYTLKKGTYAEVIVQNFKDFAFKARFQWESGRIFVTFGFFLLGLWVGKRKIFEHLSDRQRLIKKIMWWSIGVNVFIIAFFLTIDIAQLWDKMPKWFGMIGNFLFSLHSLLMTIFYIAGLSLWFSKNYMEKVMLNFAAIGKMALTNYLLQSAIGILLFYGIGFGLAGEISPAWCYVIGIVIFSLQIVFSKWWLSKFKYGPMEWLWRSATYLRWQV</sequence>
<feature type="transmembrane region" description="Helical" evidence="1">
    <location>
        <begin position="49"/>
        <end position="76"/>
    </location>
</feature>
<keyword evidence="1" id="KW-0812">Transmembrane</keyword>
<feature type="domain" description="DUF418" evidence="2">
    <location>
        <begin position="231"/>
        <end position="394"/>
    </location>
</feature>
<feature type="transmembrane region" description="Helical" evidence="1">
    <location>
        <begin position="112"/>
        <end position="128"/>
    </location>
</feature>